<keyword evidence="2" id="KW-1185">Reference proteome</keyword>
<dbReference type="EMBL" id="CP036339">
    <property type="protein sequence ID" value="QDT71731.1"/>
    <property type="molecule type" value="Genomic_DNA"/>
</dbReference>
<dbReference type="AlphaFoldDB" id="A0A517TTM6"/>
<proteinExistence type="predicted"/>
<name>A0A517TTM6_9BACT</name>
<evidence type="ECO:0000313" key="1">
    <source>
        <dbReference type="EMBL" id="QDT71731.1"/>
    </source>
</evidence>
<dbReference type="OrthoDB" id="9811281at2"/>
<evidence type="ECO:0000313" key="2">
    <source>
        <dbReference type="Proteomes" id="UP000317909"/>
    </source>
</evidence>
<reference evidence="1 2" key="1">
    <citation type="submission" date="2019-02" db="EMBL/GenBank/DDBJ databases">
        <title>Deep-cultivation of Planctomycetes and their phenomic and genomic characterization uncovers novel biology.</title>
        <authorList>
            <person name="Wiegand S."/>
            <person name="Jogler M."/>
            <person name="Boedeker C."/>
            <person name="Pinto D."/>
            <person name="Vollmers J."/>
            <person name="Rivas-Marin E."/>
            <person name="Kohn T."/>
            <person name="Peeters S.H."/>
            <person name="Heuer A."/>
            <person name="Rast P."/>
            <person name="Oberbeckmann S."/>
            <person name="Bunk B."/>
            <person name="Jeske O."/>
            <person name="Meyerdierks A."/>
            <person name="Storesund J.E."/>
            <person name="Kallscheuer N."/>
            <person name="Luecker S."/>
            <person name="Lage O.M."/>
            <person name="Pohl T."/>
            <person name="Merkel B.J."/>
            <person name="Hornburger P."/>
            <person name="Mueller R.-W."/>
            <person name="Bruemmer F."/>
            <person name="Labrenz M."/>
            <person name="Spormann A.M."/>
            <person name="Op den Camp H."/>
            <person name="Overmann J."/>
            <person name="Amann R."/>
            <person name="Jetten M.S.M."/>
            <person name="Mascher T."/>
            <person name="Medema M.H."/>
            <person name="Devos D.P."/>
            <person name="Kaster A.-K."/>
            <person name="Ovreas L."/>
            <person name="Rohde M."/>
            <person name="Galperin M.Y."/>
            <person name="Jogler C."/>
        </authorList>
    </citation>
    <scope>NUCLEOTIDE SEQUENCE [LARGE SCALE GENOMIC DNA]</scope>
    <source>
        <strain evidence="1 2">I41</strain>
    </source>
</reference>
<dbReference type="KEGG" id="llh:I41_08910"/>
<evidence type="ECO:0008006" key="3">
    <source>
        <dbReference type="Google" id="ProtNLM"/>
    </source>
</evidence>
<dbReference type="Proteomes" id="UP000317909">
    <property type="component" value="Chromosome"/>
</dbReference>
<gene>
    <name evidence="1" type="ORF">I41_08910</name>
</gene>
<dbReference type="RefSeq" id="WP_145431235.1">
    <property type="nucleotide sequence ID" value="NZ_CP036339.1"/>
</dbReference>
<accession>A0A517TTM6</accession>
<organism evidence="1 2">
    <name type="scientific">Lacipirellula limnantheis</name>
    <dbReference type="NCBI Taxonomy" id="2528024"/>
    <lineage>
        <taxon>Bacteria</taxon>
        <taxon>Pseudomonadati</taxon>
        <taxon>Planctomycetota</taxon>
        <taxon>Planctomycetia</taxon>
        <taxon>Pirellulales</taxon>
        <taxon>Lacipirellulaceae</taxon>
        <taxon>Lacipirellula</taxon>
    </lineage>
</organism>
<protein>
    <recommendedName>
        <fullName evidence="3">Planctomycete cytochrome C</fullName>
    </recommendedName>
</protein>
<sequence>MPHVTRPLFLIAVMCCAISTLPPLRCSADESTADAELRESATTVLKKYCYKCHLGSASDAGGYTFDVTRLSSLIDEGVVEPGNSEESMIVDVVLGDEPSMPKGKGPRPTAEEYDAVVKWINAGAPVEATVARSPVTDRDTLQLILDDLRRLDPELRERVRYFSLATSHNNVQDVEAKLLPQFRAAFVKALNSLSWEKELVSMKPIDPQETLFRVDLRSVGWNRDHHWSSILAAYPYAITRDEANDPPSAELELAILRESPHALPYLRVDWFVATATRSPLYETILQLPATTTELEQRLGVERTKNLQENNVVRAGMRESNVARENRLVERHPTRYGAYWVSYDFRSSDGRGNLASFPLGPRYADNKFDEQAFEYDGGEIIFNLPNGLQAYYLADSKGNRLLDPAPNDIVTDPARASGTTDVVNGISCIVCHADGMKPARDVIRNGSALGGDPLKKVKLLYPPQEVVDQWLRDDSKRHLDAVREAVGPDELGDPGEPVAAMAYEYYQSLTLQRAAIEVGVSPERLSEAIRLDRSLQRMGLKPLIEQGKKPGKILRSAWQSREFAVSPMQQASQVLGVGSPLNVSGPADR</sequence>